<dbReference type="Proteomes" id="UP001265700">
    <property type="component" value="Unassembled WGS sequence"/>
</dbReference>
<dbReference type="Pfam" id="PF04172">
    <property type="entry name" value="LrgB"/>
    <property type="match status" value="1"/>
</dbReference>
<gene>
    <name evidence="6" type="ORF">J2W49_004043</name>
</gene>
<evidence type="ECO:0000256" key="3">
    <source>
        <dbReference type="ARBA" id="ARBA00022989"/>
    </source>
</evidence>
<sequence length="254" mass="26477">MNEGLPLASATAAVGRLADVWVYLSASPLLWLTTTLLVYQVTFVAYRRSGFHPLANPVALSVMVLGALLWITGTPYATYFEGAQFVHFLLGPATVALAVPLFEQLARLKRLWLPMLGALVVGTLAATVTAIGVGWTLGATKVTMASLAPKSVTAPVAMGISEQIGGLPTLTAVLVVCTGILGAASARYLFDALRIHDPTVRGFALGTAAHGIGTARAFQVSDKMGAFAGLAMGLCALFSAVALPLVAGWLLRWV</sequence>
<evidence type="ECO:0000256" key="4">
    <source>
        <dbReference type="ARBA" id="ARBA00023136"/>
    </source>
</evidence>
<feature type="transmembrane region" description="Helical" evidence="5">
    <location>
        <begin position="58"/>
        <end position="79"/>
    </location>
</feature>
<keyword evidence="7" id="KW-1185">Reference proteome</keyword>
<evidence type="ECO:0000256" key="2">
    <source>
        <dbReference type="ARBA" id="ARBA00022692"/>
    </source>
</evidence>
<dbReference type="GO" id="GO:0016787">
    <property type="term" value="F:hydrolase activity"/>
    <property type="evidence" value="ECO:0007669"/>
    <property type="project" value="UniProtKB-KW"/>
</dbReference>
<feature type="transmembrane region" description="Helical" evidence="5">
    <location>
        <begin position="85"/>
        <end position="102"/>
    </location>
</feature>
<dbReference type="EMBL" id="JAVDWU010000010">
    <property type="protein sequence ID" value="MDR7152067.1"/>
    <property type="molecule type" value="Genomic_DNA"/>
</dbReference>
<dbReference type="PANTHER" id="PTHR30249:SF0">
    <property type="entry name" value="PLASTIDAL GLYCOLATE_GLYCERATE TRANSLOCATOR 1, CHLOROPLASTIC"/>
    <property type="match status" value="1"/>
</dbReference>
<keyword evidence="6" id="KW-0378">Hydrolase</keyword>
<evidence type="ECO:0000256" key="5">
    <source>
        <dbReference type="SAM" id="Phobius"/>
    </source>
</evidence>
<keyword evidence="4 5" id="KW-0472">Membrane</keyword>
<feature type="transmembrane region" description="Helical" evidence="5">
    <location>
        <begin position="170"/>
        <end position="190"/>
    </location>
</feature>
<dbReference type="PANTHER" id="PTHR30249">
    <property type="entry name" value="PUTATIVE SEROTONIN TRANSPORTER"/>
    <property type="match status" value="1"/>
</dbReference>
<evidence type="ECO:0000313" key="7">
    <source>
        <dbReference type="Proteomes" id="UP001265700"/>
    </source>
</evidence>
<comment type="caution">
    <text evidence="6">The sequence shown here is derived from an EMBL/GenBank/DDBJ whole genome shotgun (WGS) entry which is preliminary data.</text>
</comment>
<feature type="transmembrane region" description="Helical" evidence="5">
    <location>
        <begin position="226"/>
        <end position="251"/>
    </location>
</feature>
<evidence type="ECO:0000256" key="1">
    <source>
        <dbReference type="ARBA" id="ARBA00004141"/>
    </source>
</evidence>
<keyword evidence="2 5" id="KW-0812">Transmembrane</keyword>
<evidence type="ECO:0000313" key="6">
    <source>
        <dbReference type="EMBL" id="MDR7152067.1"/>
    </source>
</evidence>
<keyword evidence="3 5" id="KW-1133">Transmembrane helix</keyword>
<protein>
    <submittedName>
        <fullName evidence="6">Murein hydrolase (TIGR00659 family)</fullName>
    </submittedName>
</protein>
<organism evidence="6 7">
    <name type="scientific">Hydrogenophaga palleronii</name>
    <dbReference type="NCBI Taxonomy" id="65655"/>
    <lineage>
        <taxon>Bacteria</taxon>
        <taxon>Pseudomonadati</taxon>
        <taxon>Pseudomonadota</taxon>
        <taxon>Betaproteobacteria</taxon>
        <taxon>Burkholderiales</taxon>
        <taxon>Comamonadaceae</taxon>
        <taxon>Hydrogenophaga</taxon>
    </lineage>
</organism>
<dbReference type="RefSeq" id="WP_310320447.1">
    <property type="nucleotide sequence ID" value="NZ_JAVDWU010000010.1"/>
</dbReference>
<name>A0ABU1WRZ4_9BURK</name>
<feature type="transmembrane region" description="Helical" evidence="5">
    <location>
        <begin position="111"/>
        <end position="137"/>
    </location>
</feature>
<dbReference type="InterPro" id="IPR007300">
    <property type="entry name" value="CidB/LrgB"/>
</dbReference>
<comment type="subcellular location">
    <subcellularLocation>
        <location evidence="1">Membrane</location>
        <topology evidence="1">Multi-pass membrane protein</topology>
    </subcellularLocation>
</comment>
<proteinExistence type="predicted"/>
<feature type="transmembrane region" description="Helical" evidence="5">
    <location>
        <begin position="20"/>
        <end position="46"/>
    </location>
</feature>
<reference evidence="6 7" key="1">
    <citation type="submission" date="2023-07" db="EMBL/GenBank/DDBJ databases">
        <title>Sorghum-associated microbial communities from plants grown in Nebraska, USA.</title>
        <authorList>
            <person name="Schachtman D."/>
        </authorList>
    </citation>
    <scope>NUCLEOTIDE SEQUENCE [LARGE SCALE GENOMIC DNA]</scope>
    <source>
        <strain evidence="6 7">4249</strain>
    </source>
</reference>
<accession>A0ABU1WRZ4</accession>